<evidence type="ECO:0000256" key="3">
    <source>
        <dbReference type="ARBA" id="ARBA00022884"/>
    </source>
</evidence>
<comment type="function">
    <text evidence="7 10">This protein binds specifically to 23S rRNA; its binding is stimulated by other ribosomal proteins, e.g., L4, L17, and L20. It is important during the early stages of 50S assembly. It makes multiple contacts with different domains of the 23S rRNA in the assembled 50S subunit and ribosome.</text>
</comment>
<accession>A0A0G0K106</accession>
<keyword evidence="4 7" id="KW-0689">Ribosomal protein</keyword>
<dbReference type="Proteomes" id="UP000033876">
    <property type="component" value="Unassembled WGS sequence"/>
</dbReference>
<protein>
    <recommendedName>
        <fullName evidence="6 7">Large ribosomal subunit protein uL22</fullName>
    </recommendedName>
</protein>
<evidence type="ECO:0000313" key="12">
    <source>
        <dbReference type="Proteomes" id="UP000033876"/>
    </source>
</evidence>
<dbReference type="InterPro" id="IPR005727">
    <property type="entry name" value="Ribosomal_uL22_bac/chlpt-type"/>
</dbReference>
<dbReference type="GO" id="GO:0003735">
    <property type="term" value="F:structural constituent of ribosome"/>
    <property type="evidence" value="ECO:0007669"/>
    <property type="project" value="InterPro"/>
</dbReference>
<dbReference type="PANTHER" id="PTHR13501:SF8">
    <property type="entry name" value="LARGE RIBOSOMAL SUBUNIT PROTEIN UL22M"/>
    <property type="match status" value="1"/>
</dbReference>
<dbReference type="InterPro" id="IPR047867">
    <property type="entry name" value="Ribosomal_uL22_bac/org-type"/>
</dbReference>
<evidence type="ECO:0000256" key="5">
    <source>
        <dbReference type="ARBA" id="ARBA00023274"/>
    </source>
</evidence>
<comment type="similarity">
    <text evidence="1 7 8">Belongs to the universal ribosomal protein uL22 family.</text>
</comment>
<evidence type="ECO:0000256" key="9">
    <source>
        <dbReference type="RuleBase" id="RU004006"/>
    </source>
</evidence>
<keyword evidence="3 7" id="KW-0694">RNA-binding</keyword>
<comment type="function">
    <text evidence="7">The globular domain of the protein is located near the polypeptide exit tunnel on the outside of the subunit, while an extended beta-hairpin is found that lines the wall of the exit tunnel in the center of the 70S ribosome.</text>
</comment>
<reference evidence="11 12" key="1">
    <citation type="journal article" date="2015" name="Nature">
        <title>rRNA introns, odd ribosomes, and small enigmatic genomes across a large radiation of phyla.</title>
        <authorList>
            <person name="Brown C.T."/>
            <person name="Hug L.A."/>
            <person name="Thomas B.C."/>
            <person name="Sharon I."/>
            <person name="Castelle C.J."/>
            <person name="Singh A."/>
            <person name="Wilkins M.J."/>
            <person name="Williams K.H."/>
            <person name="Banfield J.F."/>
        </authorList>
    </citation>
    <scope>NUCLEOTIDE SEQUENCE [LARGE SCALE GENOMIC DNA]</scope>
</reference>
<dbReference type="GO" id="GO:0022625">
    <property type="term" value="C:cytosolic large ribosomal subunit"/>
    <property type="evidence" value="ECO:0007669"/>
    <property type="project" value="TreeGrafter"/>
</dbReference>
<evidence type="ECO:0000256" key="6">
    <source>
        <dbReference type="ARBA" id="ARBA00035207"/>
    </source>
</evidence>
<comment type="subunit">
    <text evidence="7 9">Part of the 50S ribosomal subunit.</text>
</comment>
<evidence type="ECO:0000256" key="4">
    <source>
        <dbReference type="ARBA" id="ARBA00022980"/>
    </source>
</evidence>
<gene>
    <name evidence="7" type="primary">rplV</name>
    <name evidence="11" type="ORF">US50_C0052G0007</name>
</gene>
<dbReference type="InterPro" id="IPR001063">
    <property type="entry name" value="Ribosomal_uL22"/>
</dbReference>
<dbReference type="CDD" id="cd00336">
    <property type="entry name" value="Ribosomal_L22"/>
    <property type="match status" value="1"/>
</dbReference>
<proteinExistence type="inferred from homology"/>
<evidence type="ECO:0000256" key="2">
    <source>
        <dbReference type="ARBA" id="ARBA00022730"/>
    </source>
</evidence>
<evidence type="ECO:0000256" key="7">
    <source>
        <dbReference type="HAMAP-Rule" id="MF_01331"/>
    </source>
</evidence>
<organism evidence="11 12">
    <name type="scientific">Candidatus Nomurabacteria bacterium GW2011_GWB1_37_5</name>
    <dbReference type="NCBI Taxonomy" id="1618742"/>
    <lineage>
        <taxon>Bacteria</taxon>
        <taxon>Candidatus Nomuraibacteriota</taxon>
    </lineage>
</organism>
<dbReference type="Gene3D" id="3.90.470.10">
    <property type="entry name" value="Ribosomal protein L22/L17"/>
    <property type="match status" value="1"/>
</dbReference>
<dbReference type="Pfam" id="PF00237">
    <property type="entry name" value="Ribosomal_L22"/>
    <property type="match status" value="1"/>
</dbReference>
<dbReference type="GO" id="GO:0006412">
    <property type="term" value="P:translation"/>
    <property type="evidence" value="ECO:0007669"/>
    <property type="project" value="UniProtKB-UniRule"/>
</dbReference>
<keyword evidence="2 7" id="KW-0699">rRNA-binding</keyword>
<evidence type="ECO:0000256" key="10">
    <source>
        <dbReference type="RuleBase" id="RU004008"/>
    </source>
</evidence>
<evidence type="ECO:0000313" key="11">
    <source>
        <dbReference type="EMBL" id="KKQ34326.1"/>
    </source>
</evidence>
<dbReference type="EMBL" id="LBTF01000052">
    <property type="protein sequence ID" value="KKQ34326.1"/>
    <property type="molecule type" value="Genomic_DNA"/>
</dbReference>
<dbReference type="GO" id="GO:0019843">
    <property type="term" value="F:rRNA binding"/>
    <property type="evidence" value="ECO:0007669"/>
    <property type="project" value="UniProtKB-UniRule"/>
</dbReference>
<dbReference type="HAMAP" id="MF_01331_B">
    <property type="entry name" value="Ribosomal_uL22_B"/>
    <property type="match status" value="1"/>
</dbReference>
<dbReference type="SUPFAM" id="SSF54843">
    <property type="entry name" value="Ribosomal protein L22"/>
    <property type="match status" value="1"/>
</dbReference>
<sequence length="131" mass="14809">MKAYLKNYRQAPRKVRLVANLIKGKGVLNAAQELDFLPKRAGVPIKVLLDSAVANAKQNFGSKQEDLIIKDIRVEKGIVMKRWMPRAFGMAKRINKRNSHITIVLGEKKTDEVNKLSKKSKLSKPSKKISK</sequence>
<dbReference type="InterPro" id="IPR036394">
    <property type="entry name" value="Ribosomal_uL22_sf"/>
</dbReference>
<dbReference type="AlphaFoldDB" id="A0A0G0K106"/>
<dbReference type="PANTHER" id="PTHR13501">
    <property type="entry name" value="CHLOROPLAST 50S RIBOSOMAL PROTEIN L22-RELATED"/>
    <property type="match status" value="1"/>
</dbReference>
<evidence type="ECO:0000256" key="8">
    <source>
        <dbReference type="RuleBase" id="RU004005"/>
    </source>
</evidence>
<keyword evidence="5 7" id="KW-0687">Ribonucleoprotein</keyword>
<dbReference type="NCBIfam" id="TIGR01044">
    <property type="entry name" value="rplV_bact"/>
    <property type="match status" value="1"/>
</dbReference>
<comment type="caution">
    <text evidence="11">The sequence shown here is derived from an EMBL/GenBank/DDBJ whole genome shotgun (WGS) entry which is preliminary data.</text>
</comment>
<name>A0A0G0K106_9BACT</name>
<evidence type="ECO:0000256" key="1">
    <source>
        <dbReference type="ARBA" id="ARBA00009451"/>
    </source>
</evidence>